<evidence type="ECO:0000313" key="5">
    <source>
        <dbReference type="Proteomes" id="UP000619376"/>
    </source>
</evidence>
<sequence length="264" mass="26964">MRTRSVPFRSLGLALIAAAGLTACGAATVPDTAVGAATVQAASVQPGVNTLAVVHRHSAALPVTFHGLSGAVQVRLVPPAGYVSGLRLDTRTLTLDGADVTQDLVVSAPGLPDFYTPEQSLSAPYTLVVSQDGRDVASAAVSIEEKLLDVRTTVEQDRVSGGAGQPVSFTVVVRVTPPLDGPLPVTLDGCPVEGCGYEAVPVGPVRGNGGEMRQTFTVTVPQEGLPPVGAALDLHYAVAVGDFAGYRLAWYGTRTATLTVGAAP</sequence>
<keyword evidence="1" id="KW-0732">Signal</keyword>
<dbReference type="EMBL" id="JACHFK010000007">
    <property type="protein sequence ID" value="MBB5377362.1"/>
    <property type="molecule type" value="Genomic_DNA"/>
</dbReference>
<dbReference type="Proteomes" id="UP000619376">
    <property type="component" value="Unassembled WGS sequence"/>
</dbReference>
<dbReference type="AlphaFoldDB" id="A0A7W8NSN7"/>
<evidence type="ECO:0008006" key="6">
    <source>
        <dbReference type="Google" id="ProtNLM"/>
    </source>
</evidence>
<dbReference type="PROSITE" id="PS51257">
    <property type="entry name" value="PROKAR_LIPOPROTEIN"/>
    <property type="match status" value="1"/>
</dbReference>
<reference evidence="3 4" key="3">
    <citation type="submission" date="2020-08" db="EMBL/GenBank/DDBJ databases">
        <title>Genomic Encyclopedia of Type Strains, Phase IV (KMG-IV): sequencing the most valuable type-strain genomes for metagenomic binning, comparative biology and taxonomic classification.</title>
        <authorList>
            <person name="Goeker M."/>
        </authorList>
    </citation>
    <scope>NUCLEOTIDE SEQUENCE [LARGE SCALE GENOMIC DNA]</scope>
    <source>
        <strain evidence="3 4">DSM 27521</strain>
    </source>
</reference>
<name>A0A7W8NSN7_9DEIO</name>
<dbReference type="Proteomes" id="UP000539473">
    <property type="component" value="Unassembled WGS sequence"/>
</dbReference>
<evidence type="ECO:0000313" key="4">
    <source>
        <dbReference type="Proteomes" id="UP000539473"/>
    </source>
</evidence>
<dbReference type="EMBL" id="BNAJ01000007">
    <property type="protein sequence ID" value="GHF49878.1"/>
    <property type="molecule type" value="Genomic_DNA"/>
</dbReference>
<reference evidence="2" key="1">
    <citation type="journal article" date="2014" name="Int. J. Syst. Evol. Microbiol.">
        <title>Complete genome of a new Firmicutes species belonging to the dominant human colonic microbiota ('Ruminococcus bicirculans') reveals two chromosomes and a selective capacity to utilize plant glucans.</title>
        <authorList>
            <consortium name="NISC Comparative Sequencing Program"/>
            <person name="Wegmann U."/>
            <person name="Louis P."/>
            <person name="Goesmann A."/>
            <person name="Henrissat B."/>
            <person name="Duncan S.H."/>
            <person name="Flint H.J."/>
        </authorList>
    </citation>
    <scope>NUCLEOTIDE SEQUENCE</scope>
    <source>
        <strain evidence="2">CGMCC 1.18437</strain>
    </source>
</reference>
<feature type="chain" id="PRO_5031414063" description="DUF4397 domain-containing protein" evidence="1">
    <location>
        <begin position="20"/>
        <end position="264"/>
    </location>
</feature>
<keyword evidence="5" id="KW-1185">Reference proteome</keyword>
<proteinExistence type="predicted"/>
<gene>
    <name evidence="2" type="ORF">GCM10017781_27880</name>
    <name evidence="3" type="ORF">HNQ07_002854</name>
</gene>
<reference evidence="5" key="2">
    <citation type="journal article" date="2019" name="Int. J. Syst. Evol. Microbiol.">
        <title>The Global Catalogue of Microorganisms (GCM) 10K type strain sequencing project: providing services to taxonomists for standard genome sequencing and annotation.</title>
        <authorList>
            <consortium name="The Broad Institute Genomics Platform"/>
            <consortium name="The Broad Institute Genome Sequencing Center for Infectious Disease"/>
            <person name="Wu L."/>
            <person name="Ma J."/>
        </authorList>
    </citation>
    <scope>NUCLEOTIDE SEQUENCE [LARGE SCALE GENOMIC DNA]</scope>
    <source>
        <strain evidence="5">CGMCC 1.18437</strain>
    </source>
</reference>
<accession>A0A7W8NSN7</accession>
<reference evidence="2" key="4">
    <citation type="submission" date="2024-05" db="EMBL/GenBank/DDBJ databases">
        <authorList>
            <person name="Sun Q."/>
            <person name="Zhou Y."/>
        </authorList>
    </citation>
    <scope>NUCLEOTIDE SEQUENCE</scope>
    <source>
        <strain evidence="2">CGMCC 1.18437</strain>
    </source>
</reference>
<comment type="caution">
    <text evidence="3">The sequence shown here is derived from an EMBL/GenBank/DDBJ whole genome shotgun (WGS) entry which is preliminary data.</text>
</comment>
<evidence type="ECO:0000256" key="1">
    <source>
        <dbReference type="SAM" id="SignalP"/>
    </source>
</evidence>
<feature type="signal peptide" evidence="1">
    <location>
        <begin position="1"/>
        <end position="19"/>
    </location>
</feature>
<evidence type="ECO:0000313" key="2">
    <source>
        <dbReference type="EMBL" id="GHF49878.1"/>
    </source>
</evidence>
<dbReference type="RefSeq" id="WP_184112856.1">
    <property type="nucleotide sequence ID" value="NZ_BNAJ01000007.1"/>
</dbReference>
<organism evidence="3 4">
    <name type="scientific">Deinococcus metalli</name>
    <dbReference type="NCBI Taxonomy" id="1141878"/>
    <lineage>
        <taxon>Bacteria</taxon>
        <taxon>Thermotogati</taxon>
        <taxon>Deinococcota</taxon>
        <taxon>Deinococci</taxon>
        <taxon>Deinococcales</taxon>
        <taxon>Deinococcaceae</taxon>
        <taxon>Deinococcus</taxon>
    </lineage>
</organism>
<protein>
    <recommendedName>
        <fullName evidence="6">DUF4397 domain-containing protein</fullName>
    </recommendedName>
</protein>
<evidence type="ECO:0000313" key="3">
    <source>
        <dbReference type="EMBL" id="MBB5377362.1"/>
    </source>
</evidence>